<dbReference type="SMART" id="SM00388">
    <property type="entry name" value="HisKA"/>
    <property type="match status" value="1"/>
</dbReference>
<keyword evidence="8" id="KW-1133">Transmembrane helix</keyword>
<dbReference type="Pfam" id="PF02518">
    <property type="entry name" value="HATPase_c"/>
    <property type="match status" value="1"/>
</dbReference>
<keyword evidence="6 11" id="KW-0418">Kinase</keyword>
<gene>
    <name evidence="10" type="primary">phoR3</name>
    <name evidence="11" type="ORF">B9R14_15185</name>
    <name evidence="10" type="ORF">HVS_10960</name>
</gene>
<dbReference type="EMBL" id="NEMB01000003">
    <property type="protein sequence ID" value="PQQ67973.1"/>
    <property type="molecule type" value="Genomic_DNA"/>
</dbReference>
<dbReference type="OrthoDB" id="9773956at2"/>
<dbReference type="KEGG" id="hsc:HVS_10960"/>
<evidence type="ECO:0000256" key="8">
    <source>
        <dbReference type="SAM" id="Phobius"/>
    </source>
</evidence>
<dbReference type="SMART" id="SM00387">
    <property type="entry name" value="HATPase_c"/>
    <property type="match status" value="1"/>
</dbReference>
<dbReference type="CDD" id="cd00082">
    <property type="entry name" value="HisKA"/>
    <property type="match status" value="1"/>
</dbReference>
<dbReference type="Pfam" id="PF00512">
    <property type="entry name" value="HisKA"/>
    <property type="match status" value="1"/>
</dbReference>
<feature type="transmembrane region" description="Helical" evidence="8">
    <location>
        <begin position="39"/>
        <end position="57"/>
    </location>
</feature>
<dbReference type="PANTHER" id="PTHR45453">
    <property type="entry name" value="PHOSPHATE REGULON SENSOR PROTEIN PHOR"/>
    <property type="match status" value="1"/>
</dbReference>
<dbReference type="EC" id="2.7.13.3" evidence="3"/>
<keyword evidence="8" id="KW-0812">Transmembrane</keyword>
<dbReference type="PRINTS" id="PR00344">
    <property type="entry name" value="BCTRLSENSOR"/>
</dbReference>
<feature type="domain" description="Histidine kinase" evidence="9">
    <location>
        <begin position="124"/>
        <end position="337"/>
    </location>
</feature>
<dbReference type="InterPro" id="IPR036890">
    <property type="entry name" value="HATPase_C_sf"/>
</dbReference>
<evidence type="ECO:0000256" key="7">
    <source>
        <dbReference type="ARBA" id="ARBA00023012"/>
    </source>
</evidence>
<keyword evidence="5 10" id="KW-0808">Transferase</keyword>
<dbReference type="InterPro" id="IPR004358">
    <property type="entry name" value="Sig_transdc_His_kin-like_C"/>
</dbReference>
<evidence type="ECO:0000256" key="3">
    <source>
        <dbReference type="ARBA" id="ARBA00012438"/>
    </source>
</evidence>
<evidence type="ECO:0000256" key="4">
    <source>
        <dbReference type="ARBA" id="ARBA00022553"/>
    </source>
</evidence>
<keyword evidence="12" id="KW-1185">Reference proteome</keyword>
<evidence type="ECO:0000256" key="2">
    <source>
        <dbReference type="ARBA" id="ARBA00004370"/>
    </source>
</evidence>
<keyword evidence="4" id="KW-0597">Phosphoprotein</keyword>
<sequence>MSNVSFFRNPEIKKSLLFFSILTFLATGISFIYGNKCGIFTFILCLMFILSHFIITYKRYTKIAQLSNKIDKILHGKDFIDLNEYSEGELSILQDEVQKLIIRLKEQAEMLKKEKVYLADSLADISHQIRTPLTSINILLSLLSKKELPYKKRQELVNETEMLLSRIEWLISALLKISRLDAGTVTLQRKTVLVSELIKLSIAPIAIPLELREQQIEVNINGDETYKGDLSWSVEAIGNIIKNCMENTQKGGKITIQAEENPIYTEIVISDNGPGIDREDLPHLFKRFYKGKNAGSHSVGIGLALARTIIANQNGTVKAENKMDGGAKFTVRFYKQTI</sequence>
<dbReference type="Proteomes" id="UP000239720">
    <property type="component" value="Unassembled WGS sequence"/>
</dbReference>
<keyword evidence="7" id="KW-0902">Two-component regulatory system</keyword>
<dbReference type="SUPFAM" id="SSF55874">
    <property type="entry name" value="ATPase domain of HSP90 chaperone/DNA topoisomerase II/histidine kinase"/>
    <property type="match status" value="1"/>
</dbReference>
<keyword evidence="8" id="KW-0472">Membrane</keyword>
<comment type="catalytic activity">
    <reaction evidence="1">
        <text>ATP + protein L-histidine = ADP + protein N-phospho-L-histidine.</text>
        <dbReference type="EC" id="2.7.13.3"/>
    </reaction>
</comment>
<dbReference type="PROSITE" id="PS50109">
    <property type="entry name" value="HIS_KIN"/>
    <property type="match status" value="1"/>
</dbReference>
<dbReference type="SUPFAM" id="SSF47384">
    <property type="entry name" value="Homodimeric domain of signal transducing histidine kinase"/>
    <property type="match status" value="1"/>
</dbReference>
<dbReference type="GO" id="GO:0004721">
    <property type="term" value="F:phosphoprotein phosphatase activity"/>
    <property type="evidence" value="ECO:0007669"/>
    <property type="project" value="TreeGrafter"/>
</dbReference>
<dbReference type="PANTHER" id="PTHR45453:SF1">
    <property type="entry name" value="PHOSPHATE REGULON SENSOR PROTEIN PHOR"/>
    <property type="match status" value="1"/>
</dbReference>
<evidence type="ECO:0000313" key="11">
    <source>
        <dbReference type="EMBL" id="PQQ67973.1"/>
    </source>
</evidence>
<dbReference type="GO" id="GO:0016036">
    <property type="term" value="P:cellular response to phosphate starvation"/>
    <property type="evidence" value="ECO:0007669"/>
    <property type="project" value="TreeGrafter"/>
</dbReference>
<dbReference type="InterPro" id="IPR050351">
    <property type="entry name" value="BphY/WalK/GraS-like"/>
</dbReference>
<protein>
    <recommendedName>
        <fullName evidence="3">histidine kinase</fullName>
        <ecNumber evidence="3">2.7.13.3</ecNumber>
    </recommendedName>
</protein>
<dbReference type="Gene3D" id="1.10.287.130">
    <property type="match status" value="1"/>
</dbReference>
<dbReference type="InterPro" id="IPR005467">
    <property type="entry name" value="His_kinase_dom"/>
</dbReference>
<dbReference type="AlphaFoldDB" id="A0A2K9E2V5"/>
<evidence type="ECO:0000256" key="1">
    <source>
        <dbReference type="ARBA" id="ARBA00000085"/>
    </source>
</evidence>
<evidence type="ECO:0000256" key="6">
    <source>
        <dbReference type="ARBA" id="ARBA00022777"/>
    </source>
</evidence>
<reference evidence="11 13" key="2">
    <citation type="journal article" date="2018" name="Syst. Appl. Microbiol.">
        <title>Characterization and high-quality draft genome sequence of Herbivorax saccincola A7, an anaerobic, alkaliphilic, thermophilic, cellulolytic, and xylanolytic bacterium.</title>
        <authorList>
            <person name="Aikawa S."/>
            <person name="Baramee S."/>
            <person name="Sermsathanaswadi J."/>
            <person name="Thianheng P."/>
            <person name="Tachaapaikoon C."/>
            <person name="Shikata A."/>
            <person name="Waeonukul R."/>
            <person name="Pason P."/>
            <person name="Ratanakhanokchai K."/>
            <person name="Kosugi A."/>
        </authorList>
    </citation>
    <scope>NUCLEOTIDE SEQUENCE [LARGE SCALE GENOMIC DNA]</scope>
    <source>
        <strain evidence="11 13">A7</strain>
    </source>
</reference>
<feature type="transmembrane region" description="Helical" evidence="8">
    <location>
        <begin position="16"/>
        <end position="33"/>
    </location>
</feature>
<evidence type="ECO:0000313" key="12">
    <source>
        <dbReference type="Proteomes" id="UP000233534"/>
    </source>
</evidence>
<organism evidence="10 12">
    <name type="scientific">Acetivibrio saccincola</name>
    <dbReference type="NCBI Taxonomy" id="1677857"/>
    <lineage>
        <taxon>Bacteria</taxon>
        <taxon>Bacillati</taxon>
        <taxon>Bacillota</taxon>
        <taxon>Clostridia</taxon>
        <taxon>Eubacteriales</taxon>
        <taxon>Oscillospiraceae</taxon>
        <taxon>Acetivibrio</taxon>
    </lineage>
</organism>
<proteinExistence type="predicted"/>
<dbReference type="GO" id="GO:0000155">
    <property type="term" value="F:phosphorelay sensor kinase activity"/>
    <property type="evidence" value="ECO:0007669"/>
    <property type="project" value="InterPro"/>
</dbReference>
<evidence type="ECO:0000256" key="5">
    <source>
        <dbReference type="ARBA" id="ARBA00022679"/>
    </source>
</evidence>
<reference evidence="10 12" key="1">
    <citation type="submission" date="2017-12" db="EMBL/GenBank/DDBJ databases">
        <title>Complete genome sequence of Herbivorax saccincola GGR1, a novel Cellulosome-producing hydrolytic bacterium in a thermophilic biogas plant, established by Illumina and Nanopore MinION sequencing.</title>
        <authorList>
            <person name="Pechtl A."/>
            <person name="Ruckert C."/>
            <person name="Koeck D.E."/>
            <person name="Maus I."/>
            <person name="Winkler A."/>
            <person name="Kalinowski J."/>
            <person name="Puhler A."/>
            <person name="Schwarz W.W."/>
            <person name="Zverlov V.V."/>
            <person name="Schluter A."/>
            <person name="Liebl W."/>
        </authorList>
    </citation>
    <scope>NUCLEOTIDE SEQUENCE [LARGE SCALE GENOMIC DNA]</scope>
    <source>
        <strain evidence="10">GGR1</strain>
        <strain evidence="12">SR1</strain>
    </source>
</reference>
<dbReference type="Gene3D" id="3.30.565.10">
    <property type="entry name" value="Histidine kinase-like ATPase, C-terminal domain"/>
    <property type="match status" value="1"/>
</dbReference>
<dbReference type="InterPro" id="IPR003661">
    <property type="entry name" value="HisK_dim/P_dom"/>
</dbReference>
<dbReference type="GO" id="GO:0005886">
    <property type="term" value="C:plasma membrane"/>
    <property type="evidence" value="ECO:0007669"/>
    <property type="project" value="TreeGrafter"/>
</dbReference>
<dbReference type="InterPro" id="IPR036097">
    <property type="entry name" value="HisK_dim/P_sf"/>
</dbReference>
<dbReference type="Proteomes" id="UP000233534">
    <property type="component" value="Chromosome"/>
</dbReference>
<dbReference type="EMBL" id="CP025197">
    <property type="protein sequence ID" value="AUG58087.1"/>
    <property type="molecule type" value="Genomic_DNA"/>
</dbReference>
<name>A0A2K9E2V5_9FIRM</name>
<dbReference type="CDD" id="cd00075">
    <property type="entry name" value="HATPase"/>
    <property type="match status" value="1"/>
</dbReference>
<accession>A0A2K9E2V5</accession>
<comment type="subcellular location">
    <subcellularLocation>
        <location evidence="2">Membrane</location>
    </subcellularLocation>
</comment>
<evidence type="ECO:0000313" key="13">
    <source>
        <dbReference type="Proteomes" id="UP000239720"/>
    </source>
</evidence>
<evidence type="ECO:0000313" key="10">
    <source>
        <dbReference type="EMBL" id="AUG58087.1"/>
    </source>
</evidence>
<evidence type="ECO:0000259" key="9">
    <source>
        <dbReference type="PROSITE" id="PS50109"/>
    </source>
</evidence>
<dbReference type="InterPro" id="IPR003594">
    <property type="entry name" value="HATPase_dom"/>
</dbReference>